<evidence type="ECO:0000259" key="14">
    <source>
        <dbReference type="Pfam" id="PF17708"/>
    </source>
</evidence>
<gene>
    <name evidence="16" type="primary">LOC110215761</name>
</gene>
<feature type="compositionally biased region" description="Polar residues" evidence="12">
    <location>
        <begin position="233"/>
        <end position="243"/>
    </location>
</feature>
<keyword evidence="4" id="KW-1134">Transmembrane beta strand</keyword>
<evidence type="ECO:0000256" key="2">
    <source>
        <dbReference type="ARBA" id="ARBA00004651"/>
    </source>
</evidence>
<keyword evidence="5" id="KW-1003">Cell membrane</keyword>
<dbReference type="GO" id="GO:0005737">
    <property type="term" value="C:cytoplasm"/>
    <property type="evidence" value="ECO:0007669"/>
    <property type="project" value="UniProtKB-SubCell"/>
</dbReference>
<evidence type="ECO:0000256" key="1">
    <source>
        <dbReference type="ARBA" id="ARBA00004496"/>
    </source>
</evidence>
<evidence type="ECO:0000256" key="10">
    <source>
        <dbReference type="ARBA" id="ARBA00023139"/>
    </source>
</evidence>
<dbReference type="KEGG" id="pcw:110215761"/>
<evidence type="ECO:0000256" key="8">
    <source>
        <dbReference type="ARBA" id="ARBA00022692"/>
    </source>
</evidence>
<keyword evidence="11" id="KW-0449">Lipoprotein</keyword>
<dbReference type="InterPro" id="IPR040460">
    <property type="entry name" value="Gasdermin_pore"/>
</dbReference>
<evidence type="ECO:0000256" key="3">
    <source>
        <dbReference type="ARBA" id="ARBA00009279"/>
    </source>
</evidence>
<dbReference type="GO" id="GO:0070269">
    <property type="term" value="P:pyroptotic inflammatory response"/>
    <property type="evidence" value="ECO:0007669"/>
    <property type="project" value="TreeGrafter"/>
</dbReference>
<dbReference type="PANTHER" id="PTHR16399">
    <property type="entry name" value="GASDERMIN"/>
    <property type="match status" value="1"/>
</dbReference>
<keyword evidence="7" id="KW-1210">Necrosis</keyword>
<dbReference type="Pfam" id="PF17708">
    <property type="entry name" value="Gasdermin_C"/>
    <property type="match status" value="1"/>
</dbReference>
<dbReference type="AlphaFoldDB" id="A0A6P5L519"/>
<dbReference type="GO" id="GO:0070273">
    <property type="term" value="F:phosphatidylinositol-4-phosphate binding"/>
    <property type="evidence" value="ECO:0007669"/>
    <property type="project" value="TreeGrafter"/>
</dbReference>
<comment type="similarity">
    <text evidence="3">Belongs to the gasdermin family.</text>
</comment>
<evidence type="ECO:0000256" key="9">
    <source>
        <dbReference type="ARBA" id="ARBA00023136"/>
    </source>
</evidence>
<dbReference type="RefSeq" id="XP_020853183.1">
    <property type="nucleotide sequence ID" value="XM_020997524.1"/>
</dbReference>
<evidence type="ECO:0000313" key="15">
    <source>
        <dbReference type="Proteomes" id="UP000515140"/>
    </source>
</evidence>
<dbReference type="GO" id="GO:0001786">
    <property type="term" value="F:phosphatidylserine binding"/>
    <property type="evidence" value="ECO:0007669"/>
    <property type="project" value="TreeGrafter"/>
</dbReference>
<evidence type="ECO:0000256" key="7">
    <source>
        <dbReference type="ARBA" id="ARBA00022590"/>
    </source>
</evidence>
<protein>
    <submittedName>
        <fullName evidence="16">LOW QUALITY PROTEIN: gasdermin-A-like</fullName>
    </submittedName>
</protein>
<keyword evidence="15" id="KW-1185">Reference proteome</keyword>
<evidence type="ECO:0000256" key="5">
    <source>
        <dbReference type="ARBA" id="ARBA00022475"/>
    </source>
</evidence>
<evidence type="ECO:0000313" key="16">
    <source>
        <dbReference type="RefSeq" id="XP_020853183.1"/>
    </source>
</evidence>
<proteinExistence type="inferred from homology"/>
<dbReference type="InterPro" id="IPR007677">
    <property type="entry name" value="Gasdermin"/>
</dbReference>
<dbReference type="InterPro" id="IPR041263">
    <property type="entry name" value="Gasdermin_PUB"/>
</dbReference>
<dbReference type="PANTHER" id="PTHR16399:SF18">
    <property type="entry name" value="GASDERMIN-A"/>
    <property type="match status" value="1"/>
</dbReference>
<dbReference type="GO" id="GO:0005546">
    <property type="term" value="F:phosphatidylinositol-4,5-bisphosphate binding"/>
    <property type="evidence" value="ECO:0007669"/>
    <property type="project" value="TreeGrafter"/>
</dbReference>
<organism evidence="15 16">
    <name type="scientific">Phascolarctos cinereus</name>
    <name type="common">Koala</name>
    <dbReference type="NCBI Taxonomy" id="38626"/>
    <lineage>
        <taxon>Eukaryota</taxon>
        <taxon>Metazoa</taxon>
        <taxon>Chordata</taxon>
        <taxon>Craniata</taxon>
        <taxon>Vertebrata</taxon>
        <taxon>Euteleostomi</taxon>
        <taxon>Mammalia</taxon>
        <taxon>Metatheria</taxon>
        <taxon>Diprotodontia</taxon>
        <taxon>Phascolarctidae</taxon>
        <taxon>Phascolarctos</taxon>
    </lineage>
</organism>
<dbReference type="Pfam" id="PF04598">
    <property type="entry name" value="Gasdermin"/>
    <property type="match status" value="1"/>
</dbReference>
<reference evidence="16" key="1">
    <citation type="submission" date="2025-08" db="UniProtKB">
        <authorList>
            <consortium name="RefSeq"/>
        </authorList>
    </citation>
    <scope>IDENTIFICATION</scope>
    <source>
        <tissue evidence="16">Spleen</tissue>
    </source>
</reference>
<feature type="domain" description="Gasdermin pore forming" evidence="13">
    <location>
        <begin position="5"/>
        <end position="235"/>
    </location>
</feature>
<dbReference type="GO" id="GO:0012501">
    <property type="term" value="P:programmed cell death"/>
    <property type="evidence" value="ECO:0007669"/>
    <property type="project" value="UniProtKB-KW"/>
</dbReference>
<name>A0A6P5L519_PHACI</name>
<keyword evidence="8" id="KW-0812">Transmembrane</keyword>
<comment type="subcellular location">
    <subcellularLocation>
        <location evidence="2">Cell membrane</location>
        <topology evidence="2">Multi-pass membrane protein</topology>
    </subcellularLocation>
    <subcellularLocation>
        <location evidence="1">Cytoplasm</location>
    </subcellularLocation>
</comment>
<dbReference type="GeneID" id="110215761"/>
<evidence type="ECO:0000259" key="13">
    <source>
        <dbReference type="Pfam" id="PF04598"/>
    </source>
</evidence>
<evidence type="ECO:0000256" key="11">
    <source>
        <dbReference type="ARBA" id="ARBA00023288"/>
    </source>
</evidence>
<dbReference type="InParanoid" id="A0A6P5L519"/>
<feature type="region of interest" description="Disordered" evidence="12">
    <location>
        <begin position="233"/>
        <end position="253"/>
    </location>
</feature>
<keyword evidence="10" id="KW-0564">Palmitate</keyword>
<keyword evidence="9" id="KW-0472">Membrane</keyword>
<keyword evidence="6" id="KW-0963">Cytoplasm</keyword>
<dbReference type="Proteomes" id="UP000515140">
    <property type="component" value="Unplaced"/>
</dbReference>
<evidence type="ECO:0000256" key="6">
    <source>
        <dbReference type="ARBA" id="ARBA00022490"/>
    </source>
</evidence>
<evidence type="ECO:0000256" key="4">
    <source>
        <dbReference type="ARBA" id="ARBA00022452"/>
    </source>
</evidence>
<dbReference type="GO" id="GO:0042742">
    <property type="term" value="P:defense response to bacterium"/>
    <property type="evidence" value="ECO:0007669"/>
    <property type="project" value="TreeGrafter"/>
</dbReference>
<dbReference type="GO" id="GO:0005886">
    <property type="term" value="C:plasma membrane"/>
    <property type="evidence" value="ECO:0007669"/>
    <property type="project" value="UniProtKB-SubCell"/>
</dbReference>
<evidence type="ECO:0000256" key="12">
    <source>
        <dbReference type="SAM" id="MobiDB-lite"/>
    </source>
</evidence>
<sequence length="692" mass="76354">MAPVFRDTTQSLVRQLDPMGDLIALGSIVDVSHFRPFCLVRRKRKGTLFWGARYVKTDLSLRDVLEPGTKLPVPRKDTKITIQGNSEGNMEAGVKTTAIGIPVDINISASGSHKNCLEVQKLSIMDQLESLKKWKLKKPEPSFLKRLRERGENLYMVTEAVETLKDAKLEKGRKAGAGISIPLLTAMGFKGSFNFNTIIHVPLGSVLAFQLKQLVIGEKNWDISHLKDKKLKTFTSSEGPTGQTGPGLWPEPPSKELRGFKALQAEVEEEMPIVKSMTLEQSAILLEALLGLLGQAKALQELEDTMNRALALEEPVTQGFLGGPGDTILAKLQDTSGKLHPILAGSFLYLLGALQELSEEQQQLLTMSVEKRILSQQLELTTNKIRGWTHGGHILLLPCKHQMKTVLDQNFIRAEAGPFRLHCELLQSFQGEELTVTQALIGLCGLDLQGDGPLFAWERDALPPLCALCAALSVFQVLSRNSWFGSPFPRIHTTLTHSGANLGGIGKMEWDLGGNWREEQIHPLSPRSELSVDLGRLHLGSTLLDKGLGDLPSRESRELGASKELKSFSSVSHEVEENMSCHTSLLSKGFGKARMFQCRDGLELFPARDKLNSSVFSLDGDKDFFSHSSLWMKGGESPEMAAVKAETVRLAAEFDLHAQSLQAEHHLLRQRFGGSFDSKMSFGMGGRTSKFF</sequence>
<accession>A0A6P5L519</accession>
<feature type="domain" description="Gasdermin PUB" evidence="14">
    <location>
        <begin position="260"/>
        <end position="381"/>
    </location>
</feature>